<dbReference type="Pfam" id="PF00535">
    <property type="entry name" value="Glycos_transf_2"/>
    <property type="match status" value="1"/>
</dbReference>
<comment type="caution">
    <text evidence="5">The sequence shown here is derived from an EMBL/GenBank/DDBJ whole genome shotgun (WGS) entry which is preliminary data.</text>
</comment>
<dbReference type="RefSeq" id="WP_379041352.1">
    <property type="nucleotide sequence ID" value="NZ_JBHSKW010000014.1"/>
</dbReference>
<name>A0ABW5TV77_9SPHI</name>
<keyword evidence="2 5" id="KW-0328">Glycosyltransferase</keyword>
<reference evidence="6" key="1">
    <citation type="journal article" date="2019" name="Int. J. Syst. Evol. Microbiol.">
        <title>The Global Catalogue of Microorganisms (GCM) 10K type strain sequencing project: providing services to taxonomists for standard genome sequencing and annotation.</title>
        <authorList>
            <consortium name="The Broad Institute Genomics Platform"/>
            <consortium name="The Broad Institute Genome Sequencing Center for Infectious Disease"/>
            <person name="Wu L."/>
            <person name="Ma J."/>
        </authorList>
    </citation>
    <scope>NUCLEOTIDE SEQUENCE [LARGE SCALE GENOMIC DNA]</scope>
    <source>
        <strain evidence="6">KCTC 42456</strain>
    </source>
</reference>
<protein>
    <submittedName>
        <fullName evidence="5">Glycosyltransferase family 2 protein</fullName>
        <ecNumber evidence="5">2.4.-.-</ecNumber>
    </submittedName>
</protein>
<evidence type="ECO:0000256" key="2">
    <source>
        <dbReference type="ARBA" id="ARBA00022676"/>
    </source>
</evidence>
<proteinExistence type="inferred from homology"/>
<gene>
    <name evidence="5" type="ORF">ACFSSE_09915</name>
</gene>
<dbReference type="InterPro" id="IPR001173">
    <property type="entry name" value="Glyco_trans_2-like"/>
</dbReference>
<dbReference type="PANTHER" id="PTHR43685:SF5">
    <property type="entry name" value="GLYCOSYLTRANSFERASE EPSE-RELATED"/>
    <property type="match status" value="1"/>
</dbReference>
<keyword evidence="6" id="KW-1185">Reference proteome</keyword>
<comment type="similarity">
    <text evidence="1">Belongs to the glycosyltransferase 2 family.</text>
</comment>
<keyword evidence="3 5" id="KW-0808">Transferase</keyword>
<dbReference type="Proteomes" id="UP001597546">
    <property type="component" value="Unassembled WGS sequence"/>
</dbReference>
<dbReference type="CDD" id="cd06433">
    <property type="entry name" value="GT_2_WfgS_like"/>
    <property type="match status" value="1"/>
</dbReference>
<evidence type="ECO:0000256" key="3">
    <source>
        <dbReference type="ARBA" id="ARBA00022679"/>
    </source>
</evidence>
<evidence type="ECO:0000256" key="1">
    <source>
        <dbReference type="ARBA" id="ARBA00006739"/>
    </source>
</evidence>
<dbReference type="GO" id="GO:0016757">
    <property type="term" value="F:glycosyltransferase activity"/>
    <property type="evidence" value="ECO:0007669"/>
    <property type="project" value="UniProtKB-KW"/>
</dbReference>
<dbReference type="EC" id="2.4.-.-" evidence="5"/>
<organism evidence="5 6">
    <name type="scientific">Pedobacter alpinus</name>
    <dbReference type="NCBI Taxonomy" id="1590643"/>
    <lineage>
        <taxon>Bacteria</taxon>
        <taxon>Pseudomonadati</taxon>
        <taxon>Bacteroidota</taxon>
        <taxon>Sphingobacteriia</taxon>
        <taxon>Sphingobacteriales</taxon>
        <taxon>Sphingobacteriaceae</taxon>
        <taxon>Pedobacter</taxon>
    </lineage>
</organism>
<dbReference type="Gene3D" id="3.90.550.10">
    <property type="entry name" value="Spore Coat Polysaccharide Biosynthesis Protein SpsA, Chain A"/>
    <property type="match status" value="1"/>
</dbReference>
<evidence type="ECO:0000313" key="6">
    <source>
        <dbReference type="Proteomes" id="UP001597546"/>
    </source>
</evidence>
<dbReference type="PANTHER" id="PTHR43685">
    <property type="entry name" value="GLYCOSYLTRANSFERASE"/>
    <property type="match status" value="1"/>
</dbReference>
<dbReference type="EMBL" id="JBHULV010000029">
    <property type="protein sequence ID" value="MFD2732021.1"/>
    <property type="molecule type" value="Genomic_DNA"/>
</dbReference>
<feature type="domain" description="Glycosyltransferase 2-like" evidence="4">
    <location>
        <begin position="4"/>
        <end position="137"/>
    </location>
</feature>
<evidence type="ECO:0000259" key="4">
    <source>
        <dbReference type="Pfam" id="PF00535"/>
    </source>
</evidence>
<dbReference type="SUPFAM" id="SSF53448">
    <property type="entry name" value="Nucleotide-diphospho-sugar transferases"/>
    <property type="match status" value="1"/>
</dbReference>
<accession>A0ABW5TV77</accession>
<sequence>MQISIITATYNSETHLQEALNSYKSQTLQNKELIVIDGLSKDKTLEILKQNHQIINKSVSEADKGIYDALNKGINLAGGDIIGILHSDDFFAYSTLLADVTDLFEKDPNLQAVYGDLQYVDRDDPNKIIRNWVSGKFDRNNFAKGWMPPHPTLFIKKECFQKFGVYDLTYKSAADYDLILRFLFKHKITTSYLPKVLVKMRVGGLSNKSIKNRIRANREDRLALKTNGVPNSLWVSILKPLSKITQYLK</sequence>
<dbReference type="InterPro" id="IPR050834">
    <property type="entry name" value="Glycosyltransf_2"/>
</dbReference>
<dbReference type="InterPro" id="IPR029044">
    <property type="entry name" value="Nucleotide-diphossugar_trans"/>
</dbReference>
<evidence type="ECO:0000313" key="5">
    <source>
        <dbReference type="EMBL" id="MFD2732021.1"/>
    </source>
</evidence>